<dbReference type="PRINTS" id="PR00472">
    <property type="entry name" value="CASNKINASEII"/>
</dbReference>
<name>A0ABM1RAX1_CAMSA</name>
<dbReference type="Proteomes" id="UP000694864">
    <property type="component" value="Chromosome 19"/>
</dbReference>
<comment type="similarity">
    <text evidence="1 2">Belongs to the casein kinase 2 subunit beta family.</text>
</comment>
<evidence type="ECO:0000256" key="3">
    <source>
        <dbReference type="SAM" id="Phobius"/>
    </source>
</evidence>
<feature type="non-terminal residue" evidence="5">
    <location>
        <position position="1"/>
    </location>
</feature>
<evidence type="ECO:0000256" key="2">
    <source>
        <dbReference type="RuleBase" id="RU361268"/>
    </source>
</evidence>
<keyword evidence="3" id="KW-1133">Transmembrane helix</keyword>
<dbReference type="InterPro" id="IPR016149">
    <property type="entry name" value="Casein_kin_II_reg-sub_N"/>
</dbReference>
<accession>A0ABM1RAX1</accession>
<dbReference type="GeneID" id="104767700"/>
<keyword evidence="3" id="KW-0472">Membrane</keyword>
<protein>
    <recommendedName>
        <fullName evidence="2">Casein kinase II subunit beta</fullName>
        <shortName evidence="2">CK II beta</shortName>
    </recommendedName>
</protein>
<keyword evidence="3" id="KW-0812">Transmembrane</keyword>
<dbReference type="PANTHER" id="PTHR11740:SF22">
    <property type="entry name" value="CASEIN KINASE II SUBUNIT BETA-3"/>
    <property type="match status" value="1"/>
</dbReference>
<dbReference type="Gene3D" id="1.10.1820.10">
    <property type="entry name" value="protein kinase ck2 holoenzyme, chain C, domain 1"/>
    <property type="match status" value="1"/>
</dbReference>
<evidence type="ECO:0000313" key="4">
    <source>
        <dbReference type="Proteomes" id="UP000694864"/>
    </source>
</evidence>
<dbReference type="RefSeq" id="XP_019096159.1">
    <property type="nucleotide sequence ID" value="XM_019240614.1"/>
</dbReference>
<comment type="subunit">
    <text evidence="2">Tetramer of two alpha and two beta subunits.</text>
</comment>
<sequence length="238" mass="27190">SVTNRRCINKKLEKSSASTISRVLTSKDKDPFSFTSTSTAKSQLPDGLSFPSFFHICGFCCGSLILIALFLSGTEGDDTSWISWFCNLRGNDFFCEVDEDYIQDDFNLCGLSGQVPYYDNALNPVLDAESSNSEMFTKEQNERVESGLIHVCYILTTKKNGCNDNSINWRNWFREESTQLVQAWMDSLDQDWLQSVLNRPEPKLTLIYNPRKKKTTTAMGWPLSSRWKLVLPVWKNLT</sequence>
<dbReference type="SMART" id="SM01085">
    <property type="entry name" value="CK_II_beta"/>
    <property type="match status" value="1"/>
</dbReference>
<evidence type="ECO:0000313" key="5">
    <source>
        <dbReference type="RefSeq" id="XP_019096159.1"/>
    </source>
</evidence>
<dbReference type="InterPro" id="IPR035991">
    <property type="entry name" value="Casein_kinase_II_beta-like"/>
</dbReference>
<gene>
    <name evidence="5" type="primary">LOC104767700</name>
</gene>
<keyword evidence="4" id="KW-1185">Reference proteome</keyword>
<organism evidence="4 5">
    <name type="scientific">Camelina sativa</name>
    <name type="common">False flax</name>
    <name type="synonym">Myagrum sativum</name>
    <dbReference type="NCBI Taxonomy" id="90675"/>
    <lineage>
        <taxon>Eukaryota</taxon>
        <taxon>Viridiplantae</taxon>
        <taxon>Streptophyta</taxon>
        <taxon>Embryophyta</taxon>
        <taxon>Tracheophyta</taxon>
        <taxon>Spermatophyta</taxon>
        <taxon>Magnoliopsida</taxon>
        <taxon>eudicotyledons</taxon>
        <taxon>Gunneridae</taxon>
        <taxon>Pentapetalae</taxon>
        <taxon>rosids</taxon>
        <taxon>malvids</taxon>
        <taxon>Brassicales</taxon>
        <taxon>Brassicaceae</taxon>
        <taxon>Camelineae</taxon>
        <taxon>Camelina</taxon>
    </lineage>
</organism>
<comment type="function">
    <text evidence="2">Plays a complex role in regulating the basal catalytic activity of the alpha subunit.</text>
</comment>
<reference evidence="4" key="1">
    <citation type="journal article" date="2014" name="Nat. Commun.">
        <title>The emerging biofuel crop Camelina sativa retains a highly undifferentiated hexaploid genome structure.</title>
        <authorList>
            <person name="Kagale S."/>
            <person name="Koh C."/>
            <person name="Nixon J."/>
            <person name="Bollina V."/>
            <person name="Clarke W.E."/>
            <person name="Tuteja R."/>
            <person name="Spillane C."/>
            <person name="Robinson S.J."/>
            <person name="Links M.G."/>
            <person name="Clarke C."/>
            <person name="Higgins E.E."/>
            <person name="Huebert T."/>
            <person name="Sharpe A.G."/>
            <person name="Parkin I.A."/>
        </authorList>
    </citation>
    <scope>NUCLEOTIDE SEQUENCE [LARGE SCALE GENOMIC DNA]</scope>
    <source>
        <strain evidence="4">cv. DH55</strain>
    </source>
</reference>
<reference evidence="5" key="2">
    <citation type="submission" date="2025-08" db="UniProtKB">
        <authorList>
            <consortium name="RefSeq"/>
        </authorList>
    </citation>
    <scope>IDENTIFICATION</scope>
    <source>
        <tissue evidence="5">Leaf</tissue>
    </source>
</reference>
<evidence type="ECO:0000256" key="1">
    <source>
        <dbReference type="ARBA" id="ARBA00006941"/>
    </source>
</evidence>
<feature type="transmembrane region" description="Helical" evidence="3">
    <location>
        <begin position="52"/>
        <end position="71"/>
    </location>
</feature>
<dbReference type="SUPFAM" id="SSF57798">
    <property type="entry name" value="Casein kinase II beta subunit"/>
    <property type="match status" value="1"/>
</dbReference>
<dbReference type="InterPro" id="IPR000704">
    <property type="entry name" value="Casein_kinase_II_reg-sub"/>
</dbReference>
<proteinExistence type="inferred from homology"/>
<dbReference type="PANTHER" id="PTHR11740">
    <property type="entry name" value="CASEIN KINASE II SUBUNIT BETA"/>
    <property type="match status" value="1"/>
</dbReference>
<dbReference type="Pfam" id="PF01214">
    <property type="entry name" value="CK_II_beta"/>
    <property type="match status" value="1"/>
</dbReference>